<feature type="coiled-coil region" evidence="1">
    <location>
        <begin position="587"/>
        <end position="621"/>
    </location>
</feature>
<dbReference type="InterPro" id="IPR025640">
    <property type="entry name" value="GYF_2"/>
</dbReference>
<dbReference type="InterPro" id="IPR025904">
    <property type="entry name" value="Tubulin-like"/>
</dbReference>
<gene>
    <name evidence="4" type="ordered locus">cce_1067</name>
</gene>
<evidence type="ECO:0000313" key="5">
    <source>
        <dbReference type="Proteomes" id="UP000001203"/>
    </source>
</evidence>
<name>B1WTV2_CROS5</name>
<feature type="domain" description="GYF" evidence="3">
    <location>
        <begin position="1064"/>
        <end position="1109"/>
    </location>
</feature>
<dbReference type="eggNOG" id="COG1511">
    <property type="taxonomic scope" value="Bacteria"/>
</dbReference>
<dbReference type="HOGENOM" id="CLU_006179_0_0_3"/>
<keyword evidence="5" id="KW-1185">Reference proteome</keyword>
<dbReference type="EMBL" id="CP000806">
    <property type="protein sequence ID" value="ACB50418.1"/>
    <property type="molecule type" value="Genomic_DNA"/>
</dbReference>
<dbReference type="Proteomes" id="UP000001203">
    <property type="component" value="Chromosome circular"/>
</dbReference>
<proteinExistence type="predicted"/>
<feature type="compositionally biased region" description="Pro residues" evidence="2">
    <location>
        <begin position="1052"/>
        <end position="1061"/>
    </location>
</feature>
<feature type="region of interest" description="Disordered" evidence="2">
    <location>
        <begin position="1043"/>
        <end position="1063"/>
    </location>
</feature>
<evidence type="ECO:0000259" key="3">
    <source>
        <dbReference type="Pfam" id="PF14237"/>
    </source>
</evidence>
<evidence type="ECO:0000256" key="2">
    <source>
        <dbReference type="SAM" id="MobiDB-lite"/>
    </source>
</evidence>
<dbReference type="InterPro" id="IPR036525">
    <property type="entry name" value="Tubulin/FtsZ_GTPase_sf"/>
</dbReference>
<organism evidence="4 5">
    <name type="scientific">Crocosphaera subtropica (strain ATCC 51142 / BH68)</name>
    <name type="common">Cyanothece sp. (strain ATCC 51142)</name>
    <dbReference type="NCBI Taxonomy" id="43989"/>
    <lineage>
        <taxon>Bacteria</taxon>
        <taxon>Bacillati</taxon>
        <taxon>Cyanobacteriota</taxon>
        <taxon>Cyanophyceae</taxon>
        <taxon>Oscillatoriophycideae</taxon>
        <taxon>Chroococcales</taxon>
        <taxon>Aphanothecaceae</taxon>
        <taxon>Crocosphaera</taxon>
        <taxon>Crocosphaera subtropica</taxon>
    </lineage>
</organism>
<dbReference type="Pfam" id="PF13809">
    <property type="entry name" value="Tubulin_2"/>
    <property type="match status" value="1"/>
</dbReference>
<dbReference type="Gene3D" id="3.40.50.1440">
    <property type="entry name" value="Tubulin/FtsZ, GTPase domain"/>
    <property type="match status" value="1"/>
</dbReference>
<dbReference type="OrthoDB" id="3400278at2"/>
<evidence type="ECO:0000256" key="1">
    <source>
        <dbReference type="SAM" id="Coils"/>
    </source>
</evidence>
<keyword evidence="1" id="KW-0175">Coiled coil</keyword>
<dbReference type="KEGG" id="cyt:cce_1067"/>
<dbReference type="SUPFAM" id="SSF52490">
    <property type="entry name" value="Tubulin nucleotide-binding domain-like"/>
    <property type="match status" value="1"/>
</dbReference>
<dbReference type="RefSeq" id="WP_009547039.1">
    <property type="nucleotide sequence ID" value="NC_010546.1"/>
</dbReference>
<accession>B1WTV2</accession>
<evidence type="ECO:0000313" key="4">
    <source>
        <dbReference type="EMBL" id="ACB50418.1"/>
    </source>
</evidence>
<dbReference type="STRING" id="43989.cce_1067"/>
<dbReference type="AlphaFoldDB" id="B1WTV2"/>
<sequence length="1113" mass="128172">MAAVEEKSMVPTVLVGVGGTGAEILSRIRRLVEETYGSLEAFPILSFLVVDTDKDYKISNPEAGGSKFKDHEKHWASVSGKQVSDMVSNMEQYPWIDSWFPRELERNITSLEAGAGQIRACGRFALFCNYHDIRDKFVEAVNRIKGRENFMLDRYGIKVSTNAVNVFVTGSLSGGTGSGMLIDIGYCVRKWLEAEGSPLVTAIVPMPQAFAGIKVGDRVLANGYAAMMELSYFSDYRTEYNCQFSKNLADEVRSNRAPFDFTYLVGTKNGESDFKLDQIREMIAQNIFLDLTSDFSPHKRSIRDNIKSAWAQADPGGRGYPKNFMSFGLSTIEIPIFQIRNSLCYRLAKDIVNWWLNEQVQLPADSMELIKSDILKKMRLSDVELLADMGAAQDKSYIEEVSQWVNNLRQTINQENYLQCTAKGINIFGKEQGKIKELDQFIQEEVNNYKQDHFRELSPDERLHGDYFQRIYDNRNRTIAQGRKALETELYRIIEDRNLGPKFAHTFITMVRQIFDDTRQRFSQQKEQLWEPKETERQKQYETALEEFSQIKSQYGITKQDRMIICCNTILENLQGSLVATIQRKTRAASLVVIDRLKEELDNLERRLNRFQQRLIQTRDDFAKEADHQAESADVLTINGIKLYDRDKMNELYQDLIEKLGSSVQGSKSRFEMGLDQICSTLSEDILHEASPLWKKNRLADEYMRLFDIPKIPDVQQEDLEEIIYNYSKETVVDKTPKNAHLYTEMAACDRLFKLYNDETEITDNIRIAYHKSKPLIMMDRAVLSGKDAGFTPSTNVNVGILGGRNTADPAAQKLLPLLQQFPDIKESAIKPLGDSERHRIVFVQETGGFSLRCIDGMKELRQSYQDWKGDSIEAKRAQLRGEPRDLPIPVHIQKEPPFWDVFPEDPKIFQLVIQARALNVLYLSENQATRENTIRYTRKTNIGLENVDIASSWEEASQILEVRACRPDREEIQRQITEQLNQAETPQQKRQLYQTLTAYLEHRSLELEKQGRKDSPEYKREAEIIKRLIDDHQLYATDAISNTEEIKSKQPPQPPQPPTPKKWYLYQENQQTGPFSEDELLTQGVTPQTYIWCAGMEGWKTVLEVAELEHLF</sequence>
<protein>
    <recommendedName>
        <fullName evidence="3">GYF domain-containing protein</fullName>
    </recommendedName>
</protein>
<dbReference type="Pfam" id="PF14237">
    <property type="entry name" value="GYF_2"/>
    <property type="match status" value="1"/>
</dbReference>
<reference evidence="4 5" key="1">
    <citation type="journal article" date="2008" name="Proc. Natl. Acad. Sci. U.S.A.">
        <title>The genome of Cyanothece 51142, a unicellular diazotrophic cyanobacterium important in the marine nitrogen cycle.</title>
        <authorList>
            <person name="Welsh E.A."/>
            <person name="Liberton M."/>
            <person name="Stoeckel J."/>
            <person name="Loh T."/>
            <person name="Elvitigala T."/>
            <person name="Wang C."/>
            <person name="Wollam A."/>
            <person name="Fulton R.S."/>
            <person name="Clifton S.W."/>
            <person name="Jacobs J.M."/>
            <person name="Aurora R."/>
            <person name="Ghosh B.K."/>
            <person name="Sherman L.A."/>
            <person name="Smith R.D."/>
            <person name="Wilson R.K."/>
            <person name="Pakrasi H.B."/>
        </authorList>
    </citation>
    <scope>NUCLEOTIDE SEQUENCE [LARGE SCALE GENOMIC DNA]</scope>
    <source>
        <strain evidence="5">ATCC 51142 / BH68</strain>
    </source>
</reference>